<keyword evidence="3" id="KW-1185">Reference proteome</keyword>
<evidence type="ECO:0000256" key="1">
    <source>
        <dbReference type="SAM" id="SignalP"/>
    </source>
</evidence>
<gene>
    <name evidence="2" type="ORF">EJ02DRAFT_467108</name>
</gene>
<dbReference type="AlphaFoldDB" id="A0A6A5SMF4"/>
<evidence type="ECO:0000313" key="2">
    <source>
        <dbReference type="EMBL" id="KAF1940828.1"/>
    </source>
</evidence>
<accession>A0A6A5SMF4</accession>
<dbReference type="Proteomes" id="UP000800038">
    <property type="component" value="Unassembled WGS sequence"/>
</dbReference>
<proteinExistence type="predicted"/>
<evidence type="ECO:0000313" key="3">
    <source>
        <dbReference type="Proteomes" id="UP000800038"/>
    </source>
</evidence>
<dbReference type="OrthoDB" id="5428787at2759"/>
<reference evidence="2" key="1">
    <citation type="journal article" date="2020" name="Stud. Mycol.">
        <title>101 Dothideomycetes genomes: a test case for predicting lifestyles and emergence of pathogens.</title>
        <authorList>
            <person name="Haridas S."/>
            <person name="Albert R."/>
            <person name="Binder M."/>
            <person name="Bloem J."/>
            <person name="Labutti K."/>
            <person name="Salamov A."/>
            <person name="Andreopoulos B."/>
            <person name="Baker S."/>
            <person name="Barry K."/>
            <person name="Bills G."/>
            <person name="Bluhm B."/>
            <person name="Cannon C."/>
            <person name="Castanera R."/>
            <person name="Culley D."/>
            <person name="Daum C."/>
            <person name="Ezra D."/>
            <person name="Gonzalez J."/>
            <person name="Henrissat B."/>
            <person name="Kuo A."/>
            <person name="Liang C."/>
            <person name="Lipzen A."/>
            <person name="Lutzoni F."/>
            <person name="Magnuson J."/>
            <person name="Mondo S."/>
            <person name="Nolan M."/>
            <person name="Ohm R."/>
            <person name="Pangilinan J."/>
            <person name="Park H.-J."/>
            <person name="Ramirez L."/>
            <person name="Alfaro M."/>
            <person name="Sun H."/>
            <person name="Tritt A."/>
            <person name="Yoshinaga Y."/>
            <person name="Zwiers L.-H."/>
            <person name="Turgeon B."/>
            <person name="Goodwin S."/>
            <person name="Spatafora J."/>
            <person name="Crous P."/>
            <person name="Grigoriev I."/>
        </authorList>
    </citation>
    <scope>NUCLEOTIDE SEQUENCE</scope>
    <source>
        <strain evidence="2">CBS 161.51</strain>
    </source>
</reference>
<keyword evidence="1" id="KW-0732">Signal</keyword>
<feature type="chain" id="PRO_5025611127" description="Apple domain-containing protein" evidence="1">
    <location>
        <begin position="19"/>
        <end position="380"/>
    </location>
</feature>
<name>A0A6A5SMF4_9PLEO</name>
<dbReference type="EMBL" id="ML976057">
    <property type="protein sequence ID" value="KAF1940828.1"/>
    <property type="molecule type" value="Genomic_DNA"/>
</dbReference>
<sequence length="380" mass="39983">MHFTAFSTASLIFTTALAGALDASTKVNTKSSCLTLMGTKSVRPVSTKGTTSTENLPVFTITYTSRPKTTVTPTKTIILTKWTLVKTTKTLSTSTNVITTTESVTNTATITDVYTSTNLVFAEAVVTETMNHAVPTPDGFHPVADTMQRPNKIKRVEVRPAAVKALLERGNKDPGVQCNEFPQSVQCKTIVQKRIIKTAVVTGKPITITARRSLVFSTTTKTITKTSIQAPGKVTSTATVSSTDTITATETLTTSTDVTTTTTVTTTSIITSYAACATNNLLSQVDGLKISNGYNNGGASTGSTFSSARADTALECCEICQQTANCQGTFFSPGRCLILYSAQGICATTAYAGYYVASSNGGYTVGNGPCGYFSYNGPGS</sequence>
<organism evidence="2 3">
    <name type="scientific">Clathrospora elynae</name>
    <dbReference type="NCBI Taxonomy" id="706981"/>
    <lineage>
        <taxon>Eukaryota</taxon>
        <taxon>Fungi</taxon>
        <taxon>Dikarya</taxon>
        <taxon>Ascomycota</taxon>
        <taxon>Pezizomycotina</taxon>
        <taxon>Dothideomycetes</taxon>
        <taxon>Pleosporomycetidae</taxon>
        <taxon>Pleosporales</taxon>
        <taxon>Diademaceae</taxon>
        <taxon>Clathrospora</taxon>
    </lineage>
</organism>
<evidence type="ECO:0008006" key="4">
    <source>
        <dbReference type="Google" id="ProtNLM"/>
    </source>
</evidence>
<feature type="signal peptide" evidence="1">
    <location>
        <begin position="1"/>
        <end position="18"/>
    </location>
</feature>
<protein>
    <recommendedName>
        <fullName evidence="4">Apple domain-containing protein</fullName>
    </recommendedName>
</protein>